<dbReference type="EMBL" id="RDOM01000013">
    <property type="protein sequence ID" value="MBF4272109.1"/>
    <property type="molecule type" value="Genomic_DNA"/>
</dbReference>
<dbReference type="PANTHER" id="PTHR36115:SF10">
    <property type="entry name" value="RDD DOMAIN-CONTAINING PROTEIN"/>
    <property type="match status" value="1"/>
</dbReference>
<dbReference type="InterPro" id="IPR010432">
    <property type="entry name" value="RDD"/>
</dbReference>
<evidence type="ECO:0000313" key="9">
    <source>
        <dbReference type="EMBL" id="MBF4374737.1"/>
    </source>
</evidence>
<keyword evidence="5 6" id="KW-0472">Membrane</keyword>
<feature type="transmembrane region" description="Helical" evidence="6">
    <location>
        <begin position="37"/>
        <end position="61"/>
    </location>
</feature>
<dbReference type="Proteomes" id="UP000722957">
    <property type="component" value="Unassembled WGS sequence"/>
</dbReference>
<evidence type="ECO:0000313" key="12">
    <source>
        <dbReference type="Proteomes" id="UP000726136"/>
    </source>
</evidence>
<evidence type="ECO:0000256" key="1">
    <source>
        <dbReference type="ARBA" id="ARBA00004651"/>
    </source>
</evidence>
<evidence type="ECO:0000313" key="8">
    <source>
        <dbReference type="EMBL" id="MBF4272109.1"/>
    </source>
</evidence>
<accession>A0A221WVI7</accession>
<evidence type="ECO:0000313" key="13">
    <source>
        <dbReference type="Proteomes" id="UP000786185"/>
    </source>
</evidence>
<sequence>MLLQFREYKRCLDMMSNSISLPPAGLLRRFGALIYDALIIIALEMMAAGVVVAILEALVALNVMSYGSYADVSDLLTRHPIWSYVYTFYLAAVWVYFFVFFWTRAGQTLGMRAWRLLIINEQDGNSISATQALIRLFTSGFGLANLTVPFDQQKRGFQDIWAKTKVVVLPKVN</sequence>
<evidence type="ECO:0000256" key="6">
    <source>
        <dbReference type="SAM" id="Phobius"/>
    </source>
</evidence>
<dbReference type="PANTHER" id="PTHR36115">
    <property type="entry name" value="PROLINE-RICH ANTIGEN HOMOLOG-RELATED"/>
    <property type="match status" value="1"/>
</dbReference>
<dbReference type="RefSeq" id="WP_013855999.1">
    <property type="nucleotide sequence ID" value="NZ_AJYT02000030.1"/>
</dbReference>
<protein>
    <submittedName>
        <fullName evidence="10">RDD family protein</fullName>
    </submittedName>
</protein>
<evidence type="ECO:0000259" key="7">
    <source>
        <dbReference type="Pfam" id="PF06271"/>
    </source>
</evidence>
<gene>
    <name evidence="8" type="ORF">EAY07_08580</name>
    <name evidence="9" type="ORF">EAY46_16815</name>
    <name evidence="10" type="ORF">ERJ77_08050</name>
</gene>
<keyword evidence="12" id="KW-1185">Reference proteome</keyword>
<keyword evidence="2" id="KW-1003">Cell membrane</keyword>
<dbReference type="EMBL" id="RDPI01000020">
    <property type="protein sequence ID" value="MBF4374737.1"/>
    <property type="molecule type" value="Genomic_DNA"/>
</dbReference>
<dbReference type="AlphaFoldDB" id="A0A221WVI7"/>
<keyword evidence="3 6" id="KW-0812">Transmembrane</keyword>
<dbReference type="OMA" id="FVFFWTR"/>
<dbReference type="Proteomes" id="UP000726136">
    <property type="component" value="Unassembled WGS sequence"/>
</dbReference>
<evidence type="ECO:0000256" key="2">
    <source>
        <dbReference type="ARBA" id="ARBA00022475"/>
    </source>
</evidence>
<comment type="caution">
    <text evidence="10">The sequence shown here is derived from an EMBL/GenBank/DDBJ whole genome shotgun (WGS) entry which is preliminary data.</text>
</comment>
<dbReference type="GO" id="GO:0005886">
    <property type="term" value="C:plasma membrane"/>
    <property type="evidence" value="ECO:0007669"/>
    <property type="project" value="UniProtKB-SubCell"/>
</dbReference>
<name>A0A221WVI7_VIBAN</name>
<dbReference type="GeneID" id="83859382"/>
<evidence type="ECO:0000256" key="5">
    <source>
        <dbReference type="ARBA" id="ARBA00023136"/>
    </source>
</evidence>
<feature type="domain" description="RDD" evidence="7">
    <location>
        <begin position="24"/>
        <end position="163"/>
    </location>
</feature>
<evidence type="ECO:0000313" key="10">
    <source>
        <dbReference type="EMBL" id="MBF4434457.1"/>
    </source>
</evidence>
<dbReference type="Proteomes" id="UP000786185">
    <property type="component" value="Unassembled WGS sequence"/>
</dbReference>
<evidence type="ECO:0000313" key="11">
    <source>
        <dbReference type="Proteomes" id="UP000722957"/>
    </source>
</evidence>
<dbReference type="Pfam" id="PF06271">
    <property type="entry name" value="RDD"/>
    <property type="match status" value="1"/>
</dbReference>
<evidence type="ECO:0000256" key="3">
    <source>
        <dbReference type="ARBA" id="ARBA00022692"/>
    </source>
</evidence>
<feature type="transmembrane region" description="Helical" evidence="6">
    <location>
        <begin position="81"/>
        <end position="102"/>
    </location>
</feature>
<dbReference type="InterPro" id="IPR051791">
    <property type="entry name" value="Pra-immunoreactive"/>
</dbReference>
<reference evidence="11 12" key="1">
    <citation type="journal article" date="2021" name="PeerJ">
        <title>Analysis of 44 Vibrio anguillarum genomes reveals high genetic diversity.</title>
        <authorList>
            <person name="Hansen M.J."/>
            <person name="Dalsgaard I."/>
        </authorList>
    </citation>
    <scope>NUCLEOTIDE SEQUENCE</scope>
    <source>
        <strain evidence="9 12">040915-1/1B</strain>
        <strain evidence="8 11">17-16730-2A</strain>
        <strain evidence="10">850617-1/1</strain>
    </source>
</reference>
<proteinExistence type="predicted"/>
<comment type="subcellular location">
    <subcellularLocation>
        <location evidence="1">Cell membrane</location>
        <topology evidence="1">Multi-pass membrane protein</topology>
    </subcellularLocation>
</comment>
<evidence type="ECO:0000256" key="4">
    <source>
        <dbReference type="ARBA" id="ARBA00022989"/>
    </source>
</evidence>
<keyword evidence="4 6" id="KW-1133">Transmembrane helix</keyword>
<dbReference type="EMBL" id="SCLC01000005">
    <property type="protein sequence ID" value="MBF4434457.1"/>
    <property type="molecule type" value="Genomic_DNA"/>
</dbReference>
<organism evidence="10 13">
    <name type="scientific">Vibrio anguillarum</name>
    <name type="common">Listonella anguillarum</name>
    <dbReference type="NCBI Taxonomy" id="55601"/>
    <lineage>
        <taxon>Bacteria</taxon>
        <taxon>Pseudomonadati</taxon>
        <taxon>Pseudomonadota</taxon>
        <taxon>Gammaproteobacteria</taxon>
        <taxon>Vibrionales</taxon>
        <taxon>Vibrionaceae</taxon>
        <taxon>Vibrio</taxon>
    </lineage>
</organism>